<evidence type="ECO:0000256" key="3">
    <source>
        <dbReference type="ARBA" id="ARBA00022741"/>
    </source>
</evidence>
<comment type="caution">
    <text evidence="6">The sequence shown here is derived from an EMBL/GenBank/DDBJ whole genome shotgun (WGS) entry which is preliminary data.</text>
</comment>
<sequence length="306" mass="33050">MLVLDSITRRFGERLALDDVSFTVPDGRMVGFVGANGAGKTTTMRIALGVLAADSGTVTFRGTTPDLATRRRFGYMPEERGLYPKGRILEQLVFLARLHGVDRAVATRRGQELLERLGLGERSRDKLESLSLGNQQRVQVAASLIHDPELLVLDEPFSGLDPLAVDSMAELLRERTAAGVGVLFSSHQLDLVDRLCDDLVVLHGGRVVAAGEPEELRRERAGSRYELVADTDLGWLEEVPGVRVVERHARGAVLDLSGGDPAGGDLAGGAAGLDQQVLAEAVRRGPVRSFAPQLPSLSELFQEVSR</sequence>
<name>A0ABV4H3U4_9ACTN</name>
<accession>A0ABV4H3U4</accession>
<evidence type="ECO:0000313" key="7">
    <source>
        <dbReference type="Proteomes" id="UP001565927"/>
    </source>
</evidence>
<proteinExistence type="inferred from homology"/>
<reference evidence="6 7" key="1">
    <citation type="submission" date="2024-07" db="EMBL/GenBank/DDBJ databases">
        <authorList>
            <person name="Thanompreechachai J."/>
            <person name="Duangmal K."/>
        </authorList>
    </citation>
    <scope>NUCLEOTIDE SEQUENCE [LARGE SCALE GENOMIC DNA]</scope>
    <source>
        <strain evidence="6 7">LSe6-4</strain>
    </source>
</reference>
<dbReference type="SMART" id="SM00382">
    <property type="entry name" value="AAA"/>
    <property type="match status" value="1"/>
</dbReference>
<evidence type="ECO:0000256" key="4">
    <source>
        <dbReference type="ARBA" id="ARBA00022840"/>
    </source>
</evidence>
<keyword evidence="4 6" id="KW-0067">ATP-binding</keyword>
<evidence type="ECO:0000256" key="1">
    <source>
        <dbReference type="ARBA" id="ARBA00005417"/>
    </source>
</evidence>
<evidence type="ECO:0000256" key="2">
    <source>
        <dbReference type="ARBA" id="ARBA00022448"/>
    </source>
</evidence>
<evidence type="ECO:0000313" key="6">
    <source>
        <dbReference type="EMBL" id="MEZ0165969.1"/>
    </source>
</evidence>
<feature type="domain" description="ABC transporter" evidence="5">
    <location>
        <begin position="2"/>
        <end position="229"/>
    </location>
</feature>
<evidence type="ECO:0000259" key="5">
    <source>
        <dbReference type="PROSITE" id="PS50893"/>
    </source>
</evidence>
<dbReference type="InterPro" id="IPR025302">
    <property type="entry name" value="DrrA1/2-like_C"/>
</dbReference>
<organism evidence="6 7">
    <name type="scientific">Kineococcus halophytocola</name>
    <dbReference type="NCBI Taxonomy" id="3234027"/>
    <lineage>
        <taxon>Bacteria</taxon>
        <taxon>Bacillati</taxon>
        <taxon>Actinomycetota</taxon>
        <taxon>Actinomycetes</taxon>
        <taxon>Kineosporiales</taxon>
        <taxon>Kineosporiaceae</taxon>
        <taxon>Kineococcus</taxon>
    </lineage>
</organism>
<dbReference type="Pfam" id="PF00005">
    <property type="entry name" value="ABC_tran"/>
    <property type="match status" value="1"/>
</dbReference>
<dbReference type="Pfam" id="PF13732">
    <property type="entry name" value="DrrA1-3_C"/>
    <property type="match status" value="1"/>
</dbReference>
<dbReference type="InterPro" id="IPR017871">
    <property type="entry name" value="ABC_transporter-like_CS"/>
</dbReference>
<keyword evidence="2" id="KW-0813">Transport</keyword>
<dbReference type="InterPro" id="IPR003593">
    <property type="entry name" value="AAA+_ATPase"/>
</dbReference>
<dbReference type="GO" id="GO:0005524">
    <property type="term" value="F:ATP binding"/>
    <property type="evidence" value="ECO:0007669"/>
    <property type="project" value="UniProtKB-KW"/>
</dbReference>
<keyword evidence="3" id="KW-0547">Nucleotide-binding</keyword>
<dbReference type="RefSeq" id="WP_370442190.1">
    <property type="nucleotide sequence ID" value="NZ_JBGFTU010000016.1"/>
</dbReference>
<dbReference type="SUPFAM" id="SSF52540">
    <property type="entry name" value="P-loop containing nucleoside triphosphate hydrolases"/>
    <property type="match status" value="1"/>
</dbReference>
<comment type="similarity">
    <text evidence="1">Belongs to the ABC transporter superfamily.</text>
</comment>
<dbReference type="Gene3D" id="3.40.50.300">
    <property type="entry name" value="P-loop containing nucleotide triphosphate hydrolases"/>
    <property type="match status" value="1"/>
</dbReference>
<dbReference type="InterPro" id="IPR003439">
    <property type="entry name" value="ABC_transporter-like_ATP-bd"/>
</dbReference>
<dbReference type="InterPro" id="IPR027417">
    <property type="entry name" value="P-loop_NTPase"/>
</dbReference>
<dbReference type="PANTHER" id="PTHR43335:SF4">
    <property type="entry name" value="ABC TRANSPORTER, ATP-BINDING PROTEIN"/>
    <property type="match status" value="1"/>
</dbReference>
<dbReference type="Proteomes" id="UP001565927">
    <property type="component" value="Unassembled WGS sequence"/>
</dbReference>
<dbReference type="PROSITE" id="PS50893">
    <property type="entry name" value="ABC_TRANSPORTER_2"/>
    <property type="match status" value="1"/>
</dbReference>
<dbReference type="EMBL" id="JBGFTU010000016">
    <property type="protein sequence ID" value="MEZ0165969.1"/>
    <property type="molecule type" value="Genomic_DNA"/>
</dbReference>
<dbReference type="PROSITE" id="PS00211">
    <property type="entry name" value="ABC_TRANSPORTER_1"/>
    <property type="match status" value="1"/>
</dbReference>
<keyword evidence="7" id="KW-1185">Reference proteome</keyword>
<protein>
    <submittedName>
        <fullName evidence="6">ABC transporter ATP-binding protein</fullName>
    </submittedName>
</protein>
<gene>
    <name evidence="6" type="ORF">AB2L27_14510</name>
</gene>
<dbReference type="PANTHER" id="PTHR43335">
    <property type="entry name" value="ABC TRANSPORTER, ATP-BINDING PROTEIN"/>
    <property type="match status" value="1"/>
</dbReference>